<proteinExistence type="predicted"/>
<feature type="compositionally biased region" description="Polar residues" evidence="1">
    <location>
        <begin position="110"/>
        <end position="122"/>
    </location>
</feature>
<evidence type="ECO:0000313" key="2">
    <source>
        <dbReference type="EMBL" id="UMM30602.1"/>
    </source>
</evidence>
<dbReference type="SUPFAM" id="SSF55797">
    <property type="entry name" value="PR-1-like"/>
    <property type="match status" value="1"/>
</dbReference>
<feature type="compositionally biased region" description="Basic and acidic residues" evidence="1">
    <location>
        <begin position="155"/>
        <end position="180"/>
    </location>
</feature>
<gene>
    <name evidence="2" type="ORF">L5515_012408</name>
</gene>
<keyword evidence="3" id="KW-1185">Reference proteome</keyword>
<feature type="compositionally biased region" description="Acidic residues" evidence="1">
    <location>
        <begin position="138"/>
        <end position="154"/>
    </location>
</feature>
<feature type="region of interest" description="Disordered" evidence="1">
    <location>
        <begin position="138"/>
        <end position="180"/>
    </location>
</feature>
<sequence length="180" mass="20811">MKWDQGLATTIQDFLNGCLMTEFPTHFGQNVYTDSARFSNISDAEALYAAKNWEKPLVYFGLSSIQFNEATRPCFNIHLLFQSHNCLEMPRSLLNHFDPKRRRTNEGDDTNNGSRLDANVNQEWGFETVEDDEIWEEDVVDSSIEEEQLEDESEWFSRDVDTENNLDGKEGFSGDSRGYE</sequence>
<dbReference type="InterPro" id="IPR035940">
    <property type="entry name" value="CAP_sf"/>
</dbReference>
<accession>A0AAE9JH18</accession>
<evidence type="ECO:0000313" key="3">
    <source>
        <dbReference type="Proteomes" id="UP000829354"/>
    </source>
</evidence>
<dbReference type="EMBL" id="CP092623">
    <property type="protein sequence ID" value="UMM30602.1"/>
    <property type="molecule type" value="Genomic_DNA"/>
</dbReference>
<dbReference type="AlphaFoldDB" id="A0AAE9JH18"/>
<protein>
    <submittedName>
        <fullName evidence="2">Uncharacterized protein</fullName>
    </submittedName>
</protein>
<evidence type="ECO:0000256" key="1">
    <source>
        <dbReference type="SAM" id="MobiDB-lite"/>
    </source>
</evidence>
<feature type="region of interest" description="Disordered" evidence="1">
    <location>
        <begin position="98"/>
        <end position="122"/>
    </location>
</feature>
<dbReference type="Proteomes" id="UP000829354">
    <property type="component" value="Chromosome IV"/>
</dbReference>
<organism evidence="2 3">
    <name type="scientific">Caenorhabditis briggsae</name>
    <dbReference type="NCBI Taxonomy" id="6238"/>
    <lineage>
        <taxon>Eukaryota</taxon>
        <taxon>Metazoa</taxon>
        <taxon>Ecdysozoa</taxon>
        <taxon>Nematoda</taxon>
        <taxon>Chromadorea</taxon>
        <taxon>Rhabditida</taxon>
        <taxon>Rhabditina</taxon>
        <taxon>Rhabditomorpha</taxon>
        <taxon>Rhabditoidea</taxon>
        <taxon>Rhabditidae</taxon>
        <taxon>Peloderinae</taxon>
        <taxon>Caenorhabditis</taxon>
    </lineage>
</organism>
<name>A0AAE9JH18_CAEBR</name>
<reference evidence="2 3" key="1">
    <citation type="submission" date="2022-04" db="EMBL/GenBank/DDBJ databases">
        <title>Chromosome-level reference genomes for two strains of Caenorhabditis briggsae: an improved platform for comparative genomics.</title>
        <authorList>
            <person name="Stevens L."/>
            <person name="Andersen E."/>
        </authorList>
    </citation>
    <scope>NUCLEOTIDE SEQUENCE [LARGE SCALE GENOMIC DNA]</scope>
    <source>
        <strain evidence="2">VX34</strain>
        <tissue evidence="2">Whole-organism</tissue>
    </source>
</reference>